<name>A0A4D6HBG9_9EURY</name>
<dbReference type="AlphaFoldDB" id="A0A4D6HBG9"/>
<reference evidence="3 4" key="1">
    <citation type="journal article" date="2019" name="Nat. Commun.">
        <title>A new type of DNA phosphorothioation-based antiviral system in archaea.</title>
        <authorList>
            <person name="Xiong L."/>
            <person name="Liu S."/>
            <person name="Chen S."/>
            <person name="Xiao Y."/>
            <person name="Zhu B."/>
            <person name="Gao Y."/>
            <person name="Zhang Y."/>
            <person name="Chen B."/>
            <person name="Luo J."/>
            <person name="Deng Z."/>
            <person name="Chen X."/>
            <person name="Wang L."/>
            <person name="Chen S."/>
        </authorList>
    </citation>
    <scope>NUCLEOTIDE SEQUENCE [LARGE SCALE GENOMIC DNA]</scope>
    <source>
        <strain evidence="3 4">CBA1105</strain>
    </source>
</reference>
<feature type="region of interest" description="Disordered" evidence="1">
    <location>
        <begin position="210"/>
        <end position="235"/>
    </location>
</feature>
<protein>
    <submittedName>
        <fullName evidence="3">DUF4255 domain-containing protein</fullName>
    </submittedName>
</protein>
<sequence length="235" mass="25737">MKRGDRLVDEHGVASTAVDRTAHTARGWAVAGYGIIADVSEALVGLLSDRIREREDVGTVDPDSVALISPDEVGEESDVRLGIYLYNVTENPTMKNADRTRAEGTNYRDPPLAIDLQYLVTAYPGSEDSEDSVRSATQHRLLGLAMQVFHDNARIDAADLPGEIGEDALPQIAVESEPIDVLTGLWSSFDGASFAPSVTYHVGPVFIDSNREESIPDVHERETRTNPKPDPRRDR</sequence>
<gene>
    <name evidence="3" type="ORF">DV733_04300</name>
</gene>
<proteinExistence type="predicted"/>
<evidence type="ECO:0000313" key="4">
    <source>
        <dbReference type="Proteomes" id="UP000296706"/>
    </source>
</evidence>
<dbReference type="InterPro" id="IPR025351">
    <property type="entry name" value="Pvc16_N"/>
</dbReference>
<accession>A0A4D6HBG9</accession>
<dbReference type="Proteomes" id="UP000296706">
    <property type="component" value="Chromosome"/>
</dbReference>
<feature type="domain" description="Pvc16 N-terminal" evidence="2">
    <location>
        <begin position="38"/>
        <end position="217"/>
    </location>
</feature>
<dbReference type="Pfam" id="PF14065">
    <property type="entry name" value="Pvc16_N"/>
    <property type="match status" value="1"/>
</dbReference>
<evidence type="ECO:0000313" key="3">
    <source>
        <dbReference type="EMBL" id="QCC50508.1"/>
    </source>
</evidence>
<organism evidence="3 4">
    <name type="scientific">Halapricum salinum</name>
    <dbReference type="NCBI Taxonomy" id="1457250"/>
    <lineage>
        <taxon>Archaea</taxon>
        <taxon>Methanobacteriati</taxon>
        <taxon>Methanobacteriota</taxon>
        <taxon>Stenosarchaea group</taxon>
        <taxon>Halobacteria</taxon>
        <taxon>Halobacteriales</taxon>
        <taxon>Haloarculaceae</taxon>
        <taxon>Halapricum</taxon>
    </lineage>
</organism>
<dbReference type="KEGG" id="hsn:DV733_04300"/>
<dbReference type="EMBL" id="CP031310">
    <property type="protein sequence ID" value="QCC50508.1"/>
    <property type="molecule type" value="Genomic_DNA"/>
</dbReference>
<evidence type="ECO:0000259" key="2">
    <source>
        <dbReference type="Pfam" id="PF14065"/>
    </source>
</evidence>
<evidence type="ECO:0000256" key="1">
    <source>
        <dbReference type="SAM" id="MobiDB-lite"/>
    </source>
</evidence>
<keyword evidence="4" id="KW-1185">Reference proteome</keyword>
<dbReference type="STRING" id="1457250.GCA_000755225_03163"/>